<keyword evidence="2" id="KW-0548">Nucleotidyltransferase</keyword>
<accession>A0A645EIM0</accession>
<sequence>MVTIYEVALVVQKIEMVMRLINVIEKYVIELGEEGTLVRMQLEELIGTTKKDRMMIYMDYKKDNVDLKEIQRKMKSLTDDELLDLVKVSKILGYSGITESMDMEIRPKGYRVLNKIHRLPSGIIENIINYFDDFKSIQSASIEDLDEVEGIGEIRATYIKNGLIKMERMASLDMQI</sequence>
<dbReference type="Gene3D" id="1.20.1260.110">
    <property type="entry name" value="DNA integrity scanning linker region"/>
    <property type="match status" value="1"/>
</dbReference>
<proteinExistence type="predicted"/>
<evidence type="ECO:0000313" key="2">
    <source>
        <dbReference type="EMBL" id="MPN01868.1"/>
    </source>
</evidence>
<gene>
    <name evidence="2" type="primary">disA_5</name>
    <name evidence="2" type="ORF">SDC9_149080</name>
</gene>
<protein>
    <submittedName>
        <fullName evidence="2">DNA integrity scanning protein DisA</fullName>
        <ecNumber evidence="2">2.7.7.85</ecNumber>
    </submittedName>
</protein>
<keyword evidence="2" id="KW-0808">Transferase</keyword>
<dbReference type="EMBL" id="VSSQ01047844">
    <property type="protein sequence ID" value="MPN01868.1"/>
    <property type="molecule type" value="Genomic_DNA"/>
</dbReference>
<dbReference type="GO" id="GO:0106408">
    <property type="term" value="F:diadenylate cyclase activity"/>
    <property type="evidence" value="ECO:0007669"/>
    <property type="project" value="UniProtKB-EC"/>
</dbReference>
<dbReference type="InterPro" id="IPR010994">
    <property type="entry name" value="RuvA_2-like"/>
</dbReference>
<dbReference type="InterPro" id="IPR018906">
    <property type="entry name" value="DNA_integrity_scan_DisA_link"/>
</dbReference>
<name>A0A645EIM0_9ZZZZ</name>
<dbReference type="InterPro" id="IPR038331">
    <property type="entry name" value="DisA_sf"/>
</dbReference>
<dbReference type="AlphaFoldDB" id="A0A645EIM0"/>
<reference evidence="2" key="1">
    <citation type="submission" date="2019-08" db="EMBL/GenBank/DDBJ databases">
        <authorList>
            <person name="Kucharzyk K."/>
            <person name="Murdoch R.W."/>
            <person name="Higgins S."/>
            <person name="Loffler F."/>
        </authorList>
    </citation>
    <scope>NUCLEOTIDE SEQUENCE</scope>
</reference>
<organism evidence="2">
    <name type="scientific">bioreactor metagenome</name>
    <dbReference type="NCBI Taxonomy" id="1076179"/>
    <lineage>
        <taxon>unclassified sequences</taxon>
        <taxon>metagenomes</taxon>
        <taxon>ecological metagenomes</taxon>
    </lineage>
</organism>
<evidence type="ECO:0000259" key="1">
    <source>
        <dbReference type="Pfam" id="PF10635"/>
    </source>
</evidence>
<dbReference type="Pfam" id="PF10635">
    <property type="entry name" value="DisA-linker"/>
    <property type="match status" value="1"/>
</dbReference>
<feature type="domain" description="DNA integrity scanning DisA linker region" evidence="1">
    <location>
        <begin position="1"/>
        <end position="99"/>
    </location>
</feature>
<dbReference type="Gene3D" id="1.10.150.20">
    <property type="entry name" value="5' to 3' exonuclease, C-terminal subdomain"/>
    <property type="match status" value="1"/>
</dbReference>
<dbReference type="SUPFAM" id="SSF47781">
    <property type="entry name" value="RuvA domain 2-like"/>
    <property type="match status" value="1"/>
</dbReference>
<dbReference type="EC" id="2.7.7.85" evidence="2"/>
<comment type="caution">
    <text evidence="2">The sequence shown here is derived from an EMBL/GenBank/DDBJ whole genome shotgun (WGS) entry which is preliminary data.</text>
</comment>